<dbReference type="PROSITE" id="PS51257">
    <property type="entry name" value="PROKAR_LIPOPROTEIN"/>
    <property type="match status" value="1"/>
</dbReference>
<name>A0ABT2A5Y0_9BURK</name>
<keyword evidence="4" id="KW-1185">Reference proteome</keyword>
<feature type="chain" id="PRO_5047332811" description="Lipoprotein" evidence="2">
    <location>
        <begin position="22"/>
        <end position="169"/>
    </location>
</feature>
<dbReference type="Proteomes" id="UP001205560">
    <property type="component" value="Unassembled WGS sequence"/>
</dbReference>
<evidence type="ECO:0000313" key="3">
    <source>
        <dbReference type="EMBL" id="MCS0589512.1"/>
    </source>
</evidence>
<accession>A0ABT2A5Y0</accession>
<organism evidence="3 4">
    <name type="scientific">Massilia norwichensis</name>
    <dbReference type="NCBI Taxonomy" id="1442366"/>
    <lineage>
        <taxon>Bacteria</taxon>
        <taxon>Pseudomonadati</taxon>
        <taxon>Pseudomonadota</taxon>
        <taxon>Betaproteobacteria</taxon>
        <taxon>Burkholderiales</taxon>
        <taxon>Oxalobacteraceae</taxon>
        <taxon>Telluria group</taxon>
        <taxon>Massilia</taxon>
    </lineage>
</organism>
<evidence type="ECO:0008006" key="5">
    <source>
        <dbReference type="Google" id="ProtNLM"/>
    </source>
</evidence>
<sequence>MNMLACRILPALVLVTGLQPALGSACAIMNKEQAAERQRQIVDETKAEITKLKEQADLIFIGRLSKLTFEKEAVDKDGWQHHQAVFTVDRPIKGHYPEGQALQFATSRNRVWVSIGCRPQFWQLPTEKGEGESYLVYAKEGTILRTNHIPDRPQALGAYEEAAFISDER</sequence>
<reference evidence="3 4" key="1">
    <citation type="submission" date="2022-08" db="EMBL/GenBank/DDBJ databases">
        <title>Reclassification of Massilia species as members of the genera Telluria, Duganella, Pseudoduganella, Mokoshia gen. nov. and Zemynaea gen. nov. using orthogonal and non-orthogonal genome-based approaches.</title>
        <authorList>
            <person name="Bowman J.P."/>
        </authorList>
    </citation>
    <scope>NUCLEOTIDE SEQUENCE [LARGE SCALE GENOMIC DNA]</scope>
    <source>
        <strain evidence="3 4">LMG 28164</strain>
    </source>
</reference>
<feature type="signal peptide" evidence="2">
    <location>
        <begin position="1"/>
        <end position="21"/>
    </location>
</feature>
<evidence type="ECO:0000313" key="4">
    <source>
        <dbReference type="Proteomes" id="UP001205560"/>
    </source>
</evidence>
<comment type="caution">
    <text evidence="3">The sequence shown here is derived from an EMBL/GenBank/DDBJ whole genome shotgun (WGS) entry which is preliminary data.</text>
</comment>
<keyword evidence="2" id="KW-0732">Signal</keyword>
<gene>
    <name evidence="3" type="ORF">NX782_09855</name>
</gene>
<proteinExistence type="predicted"/>
<protein>
    <recommendedName>
        <fullName evidence="5">Lipoprotein</fullName>
    </recommendedName>
</protein>
<evidence type="ECO:0000256" key="1">
    <source>
        <dbReference type="SAM" id="Coils"/>
    </source>
</evidence>
<evidence type="ECO:0000256" key="2">
    <source>
        <dbReference type="SAM" id="SignalP"/>
    </source>
</evidence>
<feature type="coiled-coil region" evidence="1">
    <location>
        <begin position="28"/>
        <end position="55"/>
    </location>
</feature>
<dbReference type="RefSeq" id="WP_258845274.1">
    <property type="nucleotide sequence ID" value="NZ_JANUGX010000009.1"/>
</dbReference>
<keyword evidence="1" id="KW-0175">Coiled coil</keyword>
<dbReference type="EMBL" id="JANUGX010000009">
    <property type="protein sequence ID" value="MCS0589512.1"/>
    <property type="molecule type" value="Genomic_DNA"/>
</dbReference>